<evidence type="ECO:0000256" key="1">
    <source>
        <dbReference type="ARBA" id="ARBA00004141"/>
    </source>
</evidence>
<dbReference type="InterPro" id="IPR006059">
    <property type="entry name" value="SBP"/>
</dbReference>
<accession>A0A1Y2CRT1</accession>
<evidence type="ECO:0000256" key="3">
    <source>
        <dbReference type="ARBA" id="ARBA00022448"/>
    </source>
</evidence>
<evidence type="ECO:0000256" key="5">
    <source>
        <dbReference type="ARBA" id="ARBA00022729"/>
    </source>
</evidence>
<protein>
    <submittedName>
        <fullName evidence="10">Periplasmic binding protein-like II</fullName>
    </submittedName>
</protein>
<dbReference type="Gene3D" id="3.40.190.10">
    <property type="entry name" value="Periplasmic binding protein-like II"/>
    <property type="match status" value="2"/>
</dbReference>
<keyword evidence="6 8" id="KW-1133">Transmembrane helix</keyword>
<dbReference type="Pfam" id="PF13416">
    <property type="entry name" value="SBP_bac_8"/>
    <property type="match status" value="1"/>
</dbReference>
<evidence type="ECO:0000313" key="11">
    <source>
        <dbReference type="Proteomes" id="UP000193920"/>
    </source>
</evidence>
<dbReference type="InterPro" id="IPR017978">
    <property type="entry name" value="GPCR_3_C"/>
</dbReference>
<dbReference type="PANTHER" id="PTHR43649">
    <property type="entry name" value="ARABINOSE-BINDING PROTEIN-RELATED"/>
    <property type="match status" value="1"/>
</dbReference>
<dbReference type="GO" id="GO:0016020">
    <property type="term" value="C:membrane"/>
    <property type="evidence" value="ECO:0007669"/>
    <property type="project" value="UniProtKB-SubCell"/>
</dbReference>
<reference evidence="10 11" key="1">
    <citation type="submission" date="2016-08" db="EMBL/GenBank/DDBJ databases">
        <title>A Parts List for Fungal Cellulosomes Revealed by Comparative Genomics.</title>
        <authorList>
            <consortium name="DOE Joint Genome Institute"/>
            <person name="Haitjema C.H."/>
            <person name="Gilmore S.P."/>
            <person name="Henske J.K."/>
            <person name="Solomon K.V."/>
            <person name="De Groot R."/>
            <person name="Kuo A."/>
            <person name="Mondo S.J."/>
            <person name="Salamov A.A."/>
            <person name="Labutti K."/>
            <person name="Zhao Z."/>
            <person name="Chiniquy J."/>
            <person name="Barry K."/>
            <person name="Brewer H.M."/>
            <person name="Purvine S.O."/>
            <person name="Wright A.T."/>
            <person name="Boxma B."/>
            <person name="Van Alen T."/>
            <person name="Hackstein J.H."/>
            <person name="Baker S.E."/>
            <person name="Grigoriev I.V."/>
            <person name="O'Malley M.A."/>
        </authorList>
    </citation>
    <scope>NUCLEOTIDE SEQUENCE [LARGE SCALE GENOMIC DNA]</scope>
    <source>
        <strain evidence="10 11">G1</strain>
    </source>
</reference>
<evidence type="ECO:0000256" key="7">
    <source>
        <dbReference type="ARBA" id="ARBA00023136"/>
    </source>
</evidence>
<dbReference type="PROSITE" id="PS50259">
    <property type="entry name" value="G_PROTEIN_RECEP_F3_4"/>
    <property type="match status" value="1"/>
</dbReference>
<keyword evidence="7 8" id="KW-0472">Membrane</keyword>
<dbReference type="STRING" id="1754190.A0A1Y2CRT1"/>
<evidence type="ECO:0000256" key="2">
    <source>
        <dbReference type="ARBA" id="ARBA00008520"/>
    </source>
</evidence>
<dbReference type="Pfam" id="PF00003">
    <property type="entry name" value="7tm_3"/>
    <property type="match status" value="1"/>
</dbReference>
<comment type="subcellular location">
    <subcellularLocation>
        <location evidence="1">Membrane</location>
        <topology evidence="1">Multi-pass membrane protein</topology>
    </subcellularLocation>
</comment>
<feature type="transmembrane region" description="Helical" evidence="8">
    <location>
        <begin position="578"/>
        <end position="598"/>
    </location>
</feature>
<dbReference type="InterPro" id="IPR050490">
    <property type="entry name" value="Bact_solute-bd_prot1"/>
</dbReference>
<dbReference type="Proteomes" id="UP000193920">
    <property type="component" value="Unassembled WGS sequence"/>
</dbReference>
<evidence type="ECO:0000259" key="9">
    <source>
        <dbReference type="PROSITE" id="PS50259"/>
    </source>
</evidence>
<keyword evidence="4 8" id="KW-0812">Transmembrane</keyword>
<organism evidence="10 11">
    <name type="scientific">Neocallimastix californiae</name>
    <dbReference type="NCBI Taxonomy" id="1754190"/>
    <lineage>
        <taxon>Eukaryota</taxon>
        <taxon>Fungi</taxon>
        <taxon>Fungi incertae sedis</taxon>
        <taxon>Chytridiomycota</taxon>
        <taxon>Chytridiomycota incertae sedis</taxon>
        <taxon>Neocallimastigomycetes</taxon>
        <taxon>Neocallimastigales</taxon>
        <taxon>Neocallimastigaceae</taxon>
        <taxon>Neocallimastix</taxon>
    </lineage>
</organism>
<dbReference type="EMBL" id="MCOG01000099">
    <property type="protein sequence ID" value="ORY49721.1"/>
    <property type="molecule type" value="Genomic_DNA"/>
</dbReference>
<keyword evidence="11" id="KW-1185">Reference proteome</keyword>
<evidence type="ECO:0000256" key="6">
    <source>
        <dbReference type="ARBA" id="ARBA00022989"/>
    </source>
</evidence>
<dbReference type="GO" id="GO:0004930">
    <property type="term" value="F:G protein-coupled receptor activity"/>
    <property type="evidence" value="ECO:0007669"/>
    <property type="project" value="InterPro"/>
</dbReference>
<feature type="transmembrane region" description="Helical" evidence="8">
    <location>
        <begin position="544"/>
        <end position="566"/>
    </location>
</feature>
<evidence type="ECO:0000256" key="8">
    <source>
        <dbReference type="SAM" id="Phobius"/>
    </source>
</evidence>
<name>A0A1Y2CRT1_9FUNG</name>
<keyword evidence="3" id="KW-0813">Transport</keyword>
<evidence type="ECO:0000313" key="10">
    <source>
        <dbReference type="EMBL" id="ORY49721.1"/>
    </source>
</evidence>
<feature type="transmembrane region" description="Helical" evidence="8">
    <location>
        <begin position="610"/>
        <end position="633"/>
    </location>
</feature>
<dbReference type="SUPFAM" id="SSF53850">
    <property type="entry name" value="Periplasmic binding protein-like II"/>
    <property type="match status" value="1"/>
</dbReference>
<keyword evidence="5" id="KW-0732">Signal</keyword>
<dbReference type="PANTHER" id="PTHR43649:SF34">
    <property type="entry name" value="ABC TRANSPORTER PERIPLASMIC-BINDING PROTEIN YCJN-RELATED"/>
    <property type="match status" value="1"/>
</dbReference>
<feature type="domain" description="G-protein coupled receptors family 3 profile" evidence="9">
    <location>
        <begin position="548"/>
        <end position="634"/>
    </location>
</feature>
<gene>
    <name evidence="10" type="ORF">LY90DRAFT_296107</name>
</gene>
<proteinExistence type="inferred from homology"/>
<comment type="caution">
    <text evidence="10">The sequence shown here is derived from an EMBL/GenBank/DDBJ whole genome shotgun (WGS) entry which is preliminary data.</text>
</comment>
<dbReference type="OrthoDB" id="2157358at2759"/>
<dbReference type="AlphaFoldDB" id="A0A1Y2CRT1"/>
<sequence>MKIRISSKKKRAIKRILLLFFLLISLILIKEFLKKPNRQKFINRNNSKNNTLKKRNNFKETLIKFLQEEINNYNVTRFKRNKITYKNKELFNDFNSENINITVKSYSFLLEDYIPSKVYEDNHLKKRASEDIVVRGLFQTSIPGIADYTIEKKLFMKLLEEWAPNNLVNYKNITFELSFVNSSKQTTEYEKMVSQQLNGKNSKYDFFMIDSVWTGRYGEHLLDLQGKINSESVSLFNQVNLDSCKYKNKLTALPLYSDYGILLYRKDLLNKYNQPVPQTWDQLEYIAEYIMERESLLGNRDLEGFAGQFKAYEGLTCNIYEWIYSFRNSIDTKIDFFNDESSLRALKKLISLLDKSIISTEALIYDEALSSQRWEKGKVLFMRNWPNSIKSTEESFNITGIKFSFGATKLPGRKNGLSAATLGGWNLGVSRYSNKPLIAAKVVEFLTGWESQKERALKFSVLPTIKSLYYDKEICNVIMCDIYKDIQAINRPSNDENYLDLSEVIYETIHKALENTISADSAIRTIKKYTNVEYVDINFISIKLIIGITVLEQLILLIIFGIIIHYRNLKFIKRSSPLYMYIIIFGLFFQCFTVHSNIGKPDDKICSIRSWVTIISLTIVTMAIYAQVSYFYLI</sequence>
<comment type="similarity">
    <text evidence="2">Belongs to the bacterial solute-binding protein 1 family.</text>
</comment>
<evidence type="ECO:0000256" key="4">
    <source>
        <dbReference type="ARBA" id="ARBA00022692"/>
    </source>
</evidence>